<evidence type="ECO:0000259" key="2">
    <source>
        <dbReference type="Pfam" id="PF06429"/>
    </source>
</evidence>
<dbReference type="AlphaFoldDB" id="A0A3B1CSW1"/>
<protein>
    <submittedName>
        <fullName evidence="4">Uncharacterized protein</fullName>
    </submittedName>
</protein>
<feature type="domain" description="Flagellar hook protein FlgE/F/G-like D1" evidence="3">
    <location>
        <begin position="42"/>
        <end position="105"/>
    </location>
</feature>
<dbReference type="InterPro" id="IPR010930">
    <property type="entry name" value="Flg_bb/hook_C_dom"/>
</dbReference>
<dbReference type="SUPFAM" id="SSF117143">
    <property type="entry name" value="Flagellar hook protein flgE"/>
    <property type="match status" value="1"/>
</dbReference>
<accession>A0A3B1CSW1</accession>
<dbReference type="Pfam" id="PF06429">
    <property type="entry name" value="Flg_bbr_C"/>
    <property type="match status" value="1"/>
</dbReference>
<sequence>PGFKKSSAEISDVASGGARVSAISRSSSQGSLIPTSNPLDLAIDGEGFFQVSLEGGGTGFTRAGNFRTDSQGQLTTPAGDPLFPPVTIPAGTTGVSIDSGGQVTAIVGGSSVAVGQIELANFNNPGGLIAQGGNVFSASSSSGSSVTGTPGSGTFGAVRNGVLESSNVDITEEIVGQIIAKTSFKANLAVIRTSKDLIGTLLDIKS</sequence>
<dbReference type="PANTHER" id="PTHR30435">
    <property type="entry name" value="FLAGELLAR PROTEIN"/>
    <property type="match status" value="1"/>
</dbReference>
<organism evidence="4">
    <name type="scientific">hydrothermal vent metagenome</name>
    <dbReference type="NCBI Taxonomy" id="652676"/>
    <lineage>
        <taxon>unclassified sequences</taxon>
        <taxon>metagenomes</taxon>
        <taxon>ecological metagenomes</taxon>
    </lineage>
</organism>
<dbReference type="GO" id="GO:0071978">
    <property type="term" value="P:bacterial-type flagellum-dependent swarming motility"/>
    <property type="evidence" value="ECO:0007669"/>
    <property type="project" value="TreeGrafter"/>
</dbReference>
<evidence type="ECO:0000259" key="3">
    <source>
        <dbReference type="Pfam" id="PF22692"/>
    </source>
</evidence>
<reference evidence="4" key="1">
    <citation type="submission" date="2018-06" db="EMBL/GenBank/DDBJ databases">
        <authorList>
            <person name="Zhirakovskaya E."/>
        </authorList>
    </citation>
    <scope>NUCLEOTIDE SEQUENCE</scope>
</reference>
<name>A0A3B1CSW1_9ZZZZ</name>
<dbReference type="PANTHER" id="PTHR30435:SF19">
    <property type="entry name" value="FLAGELLAR BASAL-BODY ROD PROTEIN FLGG"/>
    <property type="match status" value="1"/>
</dbReference>
<proteinExistence type="inferred from homology"/>
<feature type="non-terminal residue" evidence="4">
    <location>
        <position position="1"/>
    </location>
</feature>
<dbReference type="NCBIfam" id="TIGR03506">
    <property type="entry name" value="FlgEFG_subfam"/>
    <property type="match status" value="2"/>
</dbReference>
<dbReference type="EMBL" id="UOGG01000084">
    <property type="protein sequence ID" value="VAX29581.1"/>
    <property type="molecule type" value="Genomic_DNA"/>
</dbReference>
<evidence type="ECO:0000313" key="4">
    <source>
        <dbReference type="EMBL" id="VAX29581.1"/>
    </source>
</evidence>
<gene>
    <name evidence="4" type="ORF">MNBD_NITROSPINAE05-361</name>
</gene>
<evidence type="ECO:0000256" key="1">
    <source>
        <dbReference type="ARBA" id="ARBA00009677"/>
    </source>
</evidence>
<dbReference type="InterPro" id="IPR053967">
    <property type="entry name" value="LlgE_F_G-like_D1"/>
</dbReference>
<dbReference type="GO" id="GO:0009288">
    <property type="term" value="C:bacterial-type flagellum"/>
    <property type="evidence" value="ECO:0007669"/>
    <property type="project" value="TreeGrafter"/>
</dbReference>
<feature type="domain" description="Flagellar basal-body/hook protein C-terminal" evidence="2">
    <location>
        <begin position="160"/>
        <end position="203"/>
    </location>
</feature>
<comment type="similarity">
    <text evidence="1">Belongs to the flagella basal body rod proteins family.</text>
</comment>
<dbReference type="InterPro" id="IPR020013">
    <property type="entry name" value="Flagellar_FlgE/F/G"/>
</dbReference>
<dbReference type="Pfam" id="PF22692">
    <property type="entry name" value="LlgE_F_G_D1"/>
    <property type="match status" value="1"/>
</dbReference>
<dbReference type="InterPro" id="IPR037925">
    <property type="entry name" value="FlgE/F/G-like"/>
</dbReference>